<evidence type="ECO:0000313" key="4">
    <source>
        <dbReference type="Proteomes" id="UP000053558"/>
    </source>
</evidence>
<name>A0A5M3MAE9_CONPW</name>
<dbReference type="RefSeq" id="XP_007774321.1">
    <property type="nucleotide sequence ID" value="XM_007776131.1"/>
</dbReference>
<dbReference type="Proteomes" id="UP000053558">
    <property type="component" value="Unassembled WGS sequence"/>
</dbReference>
<proteinExistence type="inferred from homology"/>
<dbReference type="SUPFAM" id="SSF51735">
    <property type="entry name" value="NAD(P)-binding Rossmann-fold domains"/>
    <property type="match status" value="1"/>
</dbReference>
<reference evidence="4" key="1">
    <citation type="journal article" date="2012" name="Science">
        <title>The Paleozoic origin of enzymatic lignin decomposition reconstructed from 31 fungal genomes.</title>
        <authorList>
            <person name="Floudas D."/>
            <person name="Binder M."/>
            <person name="Riley R."/>
            <person name="Barry K."/>
            <person name="Blanchette R.A."/>
            <person name="Henrissat B."/>
            <person name="Martinez A.T."/>
            <person name="Otillar R."/>
            <person name="Spatafora J.W."/>
            <person name="Yadav J.S."/>
            <person name="Aerts A."/>
            <person name="Benoit I."/>
            <person name="Boyd A."/>
            <person name="Carlson A."/>
            <person name="Copeland A."/>
            <person name="Coutinho P.M."/>
            <person name="de Vries R.P."/>
            <person name="Ferreira P."/>
            <person name="Findley K."/>
            <person name="Foster B."/>
            <person name="Gaskell J."/>
            <person name="Glotzer D."/>
            <person name="Gorecki P."/>
            <person name="Heitman J."/>
            <person name="Hesse C."/>
            <person name="Hori C."/>
            <person name="Igarashi K."/>
            <person name="Jurgens J.A."/>
            <person name="Kallen N."/>
            <person name="Kersten P."/>
            <person name="Kohler A."/>
            <person name="Kuees U."/>
            <person name="Kumar T.K.A."/>
            <person name="Kuo A."/>
            <person name="LaButti K."/>
            <person name="Larrondo L.F."/>
            <person name="Lindquist E."/>
            <person name="Ling A."/>
            <person name="Lombard V."/>
            <person name="Lucas S."/>
            <person name="Lundell T."/>
            <person name="Martin R."/>
            <person name="McLaughlin D.J."/>
            <person name="Morgenstern I."/>
            <person name="Morin E."/>
            <person name="Murat C."/>
            <person name="Nagy L.G."/>
            <person name="Nolan M."/>
            <person name="Ohm R.A."/>
            <person name="Patyshakuliyeva A."/>
            <person name="Rokas A."/>
            <person name="Ruiz-Duenas F.J."/>
            <person name="Sabat G."/>
            <person name="Salamov A."/>
            <person name="Samejima M."/>
            <person name="Schmutz J."/>
            <person name="Slot J.C."/>
            <person name="St John F."/>
            <person name="Stenlid J."/>
            <person name="Sun H."/>
            <person name="Sun S."/>
            <person name="Syed K."/>
            <person name="Tsang A."/>
            <person name="Wiebenga A."/>
            <person name="Young D."/>
            <person name="Pisabarro A."/>
            <person name="Eastwood D.C."/>
            <person name="Martin F."/>
            <person name="Cullen D."/>
            <person name="Grigoriev I.V."/>
            <person name="Hibbett D.S."/>
        </authorList>
    </citation>
    <scope>NUCLEOTIDE SEQUENCE [LARGE SCALE GENOMIC DNA]</scope>
    <source>
        <strain evidence="4">RWD-64-598 SS2</strain>
    </source>
</reference>
<keyword evidence="2" id="KW-0560">Oxidoreductase</keyword>
<accession>A0A5M3MAE9</accession>
<dbReference type="GO" id="GO:0016491">
    <property type="term" value="F:oxidoreductase activity"/>
    <property type="evidence" value="ECO:0007669"/>
    <property type="project" value="UniProtKB-KW"/>
</dbReference>
<comment type="similarity">
    <text evidence="1">Belongs to the short-chain dehydrogenases/reductases (SDR) family.</text>
</comment>
<comment type="caution">
    <text evidence="3">The sequence shown here is derived from an EMBL/GenBank/DDBJ whole genome shotgun (WGS) entry which is preliminary data.</text>
</comment>
<dbReference type="GeneID" id="19206218"/>
<dbReference type="OrthoDB" id="1274115at2759"/>
<dbReference type="InterPro" id="IPR002347">
    <property type="entry name" value="SDR_fam"/>
</dbReference>
<evidence type="ECO:0000313" key="3">
    <source>
        <dbReference type="EMBL" id="EIW75621.1"/>
    </source>
</evidence>
<dbReference type="Gene3D" id="3.40.50.720">
    <property type="entry name" value="NAD(P)-binding Rossmann-like Domain"/>
    <property type="match status" value="1"/>
</dbReference>
<gene>
    <name evidence="3" type="ORF">CONPUDRAFT_169408</name>
</gene>
<dbReference type="KEGG" id="cput:CONPUDRAFT_169408"/>
<sequence length="206" mass="22963">MGRRVWFITDASSALGRSMTEQVLRSGDVAVAALNRPSEIFDLVEKYGANVLLPTKLDAFDRTQVFAALACAKEVFGRIDVVFNNAGDGVSAQGEPWWDEDEEDENVDAVSDGESWAVANVTWEAVRFFREVNSPKVAGTIVQMAAPAHHERSSVTGELSRLMDATWNVKLWLVDDDINQRLGQFMHYHLTERLFEADASPRMLVS</sequence>
<dbReference type="EMBL" id="JH711588">
    <property type="protein sequence ID" value="EIW75621.1"/>
    <property type="molecule type" value="Genomic_DNA"/>
</dbReference>
<keyword evidence="4" id="KW-1185">Reference proteome</keyword>
<evidence type="ECO:0008006" key="5">
    <source>
        <dbReference type="Google" id="ProtNLM"/>
    </source>
</evidence>
<organism evidence="3 4">
    <name type="scientific">Coniophora puteana (strain RWD-64-598)</name>
    <name type="common">Brown rot fungus</name>
    <dbReference type="NCBI Taxonomy" id="741705"/>
    <lineage>
        <taxon>Eukaryota</taxon>
        <taxon>Fungi</taxon>
        <taxon>Dikarya</taxon>
        <taxon>Basidiomycota</taxon>
        <taxon>Agaricomycotina</taxon>
        <taxon>Agaricomycetes</taxon>
        <taxon>Agaricomycetidae</taxon>
        <taxon>Boletales</taxon>
        <taxon>Coniophorineae</taxon>
        <taxon>Coniophoraceae</taxon>
        <taxon>Coniophora</taxon>
    </lineage>
</organism>
<dbReference type="PANTHER" id="PTHR43976:SF16">
    <property type="entry name" value="SHORT-CHAIN DEHYDROGENASE_REDUCTASE FAMILY PROTEIN"/>
    <property type="match status" value="1"/>
</dbReference>
<dbReference type="PANTHER" id="PTHR43976">
    <property type="entry name" value="SHORT CHAIN DEHYDROGENASE"/>
    <property type="match status" value="1"/>
</dbReference>
<dbReference type="Pfam" id="PF00106">
    <property type="entry name" value="adh_short"/>
    <property type="match status" value="1"/>
</dbReference>
<dbReference type="InterPro" id="IPR036291">
    <property type="entry name" value="NAD(P)-bd_dom_sf"/>
</dbReference>
<evidence type="ECO:0000256" key="2">
    <source>
        <dbReference type="ARBA" id="ARBA00023002"/>
    </source>
</evidence>
<dbReference type="InterPro" id="IPR051911">
    <property type="entry name" value="SDR_oxidoreductase"/>
</dbReference>
<protein>
    <recommendedName>
        <fullName evidence="5">NAD(P)-binding protein</fullName>
    </recommendedName>
</protein>
<dbReference type="AlphaFoldDB" id="A0A5M3MAE9"/>
<evidence type="ECO:0000256" key="1">
    <source>
        <dbReference type="ARBA" id="ARBA00006484"/>
    </source>
</evidence>